<protein>
    <recommendedName>
        <fullName evidence="3">Mini-circle protein</fullName>
    </recommendedName>
</protein>
<evidence type="ECO:0000313" key="2">
    <source>
        <dbReference type="Proteomes" id="UP000248764"/>
    </source>
</evidence>
<dbReference type="RefSeq" id="WP_111254261.1">
    <property type="nucleotide sequence ID" value="NZ_POTW01000015.1"/>
</dbReference>
<dbReference type="InterPro" id="IPR007061">
    <property type="entry name" value="MST-like"/>
</dbReference>
<sequence>MTDAADSVVPLERVVPPERAGEKDALVLRLDFLRETVVNKVAGLTTEQATTASVPPSALTPAGIVRHLMCVERWWFALDFAALPDVPEPWGEHDAGGFELVPGETLASVVRSYLAECARSNEIIAAHSLDEVARGEGMEFDLRHAVIHLIEETGRHCGHLDLLREAIDGAAGD</sequence>
<accession>A0A2W2CFQ3</accession>
<dbReference type="Proteomes" id="UP000248764">
    <property type="component" value="Unassembled WGS sequence"/>
</dbReference>
<dbReference type="Pfam" id="PF04978">
    <property type="entry name" value="MST"/>
    <property type="match status" value="1"/>
</dbReference>
<dbReference type="Gene3D" id="1.20.120.450">
    <property type="entry name" value="dinb family like domain"/>
    <property type="match status" value="1"/>
</dbReference>
<organism evidence="1 2">
    <name type="scientific">Jiangella anatolica</name>
    <dbReference type="NCBI Taxonomy" id="2670374"/>
    <lineage>
        <taxon>Bacteria</taxon>
        <taxon>Bacillati</taxon>
        <taxon>Actinomycetota</taxon>
        <taxon>Actinomycetes</taxon>
        <taxon>Jiangellales</taxon>
        <taxon>Jiangellaceae</taxon>
        <taxon>Jiangella</taxon>
    </lineage>
</organism>
<dbReference type="SUPFAM" id="SSF109854">
    <property type="entry name" value="DinB/YfiT-like putative metalloenzymes"/>
    <property type="match status" value="1"/>
</dbReference>
<comment type="caution">
    <text evidence="1">The sequence shown here is derived from an EMBL/GenBank/DDBJ whole genome shotgun (WGS) entry which is preliminary data.</text>
</comment>
<proteinExistence type="predicted"/>
<dbReference type="AlphaFoldDB" id="A0A2W2CFQ3"/>
<dbReference type="InterPro" id="IPR034660">
    <property type="entry name" value="DinB/YfiT-like"/>
</dbReference>
<evidence type="ECO:0000313" key="1">
    <source>
        <dbReference type="EMBL" id="PZF84486.1"/>
    </source>
</evidence>
<reference evidence="1 2" key="1">
    <citation type="submission" date="2018-01" db="EMBL/GenBank/DDBJ databases">
        <title>Draft genome sequence of Jiangella sp. GTF31.</title>
        <authorList>
            <person name="Sahin N."/>
            <person name="Ay H."/>
            <person name="Saygin H."/>
        </authorList>
    </citation>
    <scope>NUCLEOTIDE SEQUENCE [LARGE SCALE GENOMIC DNA]</scope>
    <source>
        <strain evidence="1 2">GTF31</strain>
    </source>
</reference>
<evidence type="ECO:0008006" key="3">
    <source>
        <dbReference type="Google" id="ProtNLM"/>
    </source>
</evidence>
<keyword evidence="2" id="KW-1185">Reference proteome</keyword>
<gene>
    <name evidence="1" type="ORF">C1I92_08670</name>
</gene>
<dbReference type="EMBL" id="POTW01000015">
    <property type="protein sequence ID" value="PZF84486.1"/>
    <property type="molecule type" value="Genomic_DNA"/>
</dbReference>
<name>A0A2W2CFQ3_9ACTN</name>